<protein>
    <submittedName>
        <fullName evidence="3">Putative telomere resolvase</fullName>
    </submittedName>
</protein>
<accession>B3R0C6</accession>
<gene>
    <name evidence="3" type="ordered locus">ATP_00103</name>
</gene>
<keyword evidence="2" id="KW-0812">Transmembrane</keyword>
<evidence type="ECO:0000313" key="4">
    <source>
        <dbReference type="Proteomes" id="UP000002020"/>
    </source>
</evidence>
<dbReference type="Proteomes" id="UP000002020">
    <property type="component" value="Chromosome"/>
</dbReference>
<keyword evidence="1" id="KW-0175">Coiled coil</keyword>
<reference evidence="3 4" key="1">
    <citation type="journal article" date="2008" name="BMC Genomics">
        <title>The linear chromosome of the plant-pathogenic mycoplasma 'Candidatus Phytoplasma mali'.</title>
        <authorList>
            <person name="Kube M."/>
            <person name="Schneider B."/>
            <person name="Kuhl H."/>
            <person name="Dandekar T."/>
            <person name="Heitmann K."/>
            <person name="Migdoll A.M."/>
            <person name="Reinhardt R."/>
            <person name="Seemueller E."/>
        </authorList>
    </citation>
    <scope>NUCLEOTIDE SEQUENCE [LARGE SCALE GENOMIC DNA]</scope>
    <source>
        <strain evidence="3 4">AT</strain>
    </source>
</reference>
<dbReference type="HOGENOM" id="CLU_428760_0_0_14"/>
<evidence type="ECO:0000313" key="3">
    <source>
        <dbReference type="EMBL" id="CAP18290.1"/>
    </source>
</evidence>
<keyword evidence="2" id="KW-1133">Transmembrane helix</keyword>
<proteinExistence type="predicted"/>
<sequence length="638" mass="76815">MFFKKHKIKKYFLSLSIIAIIFIIIFQMISIIILKKYNKITIFEKLFTKKEVNDTKNIYHDSYAQKNKNDLKEIINIDFKKNIKNKINNNVFNFLKIQKQICQQKKIENDILKKHCKNNFIQKDIFYDEKNTNKIIYIYNFHLEGQTNSKAVIELLNNLGKFGMDIKWENFKNNCFFEGYNKNIYENCKFKLKQNPVGLQAFYFYDEQEREGINNEYNFYELFLQHKKETETIFFLFWHNKINYNNFFLPLIKIYKNLNISNDKILNFNIKEISLLDCLQQKEQENFNLQSKINFLMNMIIQSTNDINQKQKEINVLIQKNKKNQAEIFLLKYDNKFLSNDNNNLKTKKIKTQLQTSNLQKNKEFFIIQNLIKEYDDKTAIVEYQEALEKYNQYICYWKIEANIKPNIQYNFTEFLNILTQTENVYHNIIQDNKSIIITIFKNKDIYDQKISQEKIKIFKIKKINQNSEIKINNTVYNQMSDIKFQSNVFLSLEKPLLKPHNQEFKFINKYFKNNECENESNNTLIPKETNYNKSLSNNYNNKKNMAIIDIFLINKKDLIKNQITKNRLSNYSLTAPCYTNQEGENSLYFFIKDPPINLLAVVFDKGNRDGKDDTYTLEDLKNMGYEAEKMYIFWKQN</sequence>
<feature type="transmembrane region" description="Helical" evidence="2">
    <location>
        <begin position="12"/>
        <end position="34"/>
    </location>
</feature>
<dbReference type="STRING" id="37692.ATP_00103"/>
<dbReference type="AlphaFoldDB" id="B3R0C6"/>
<organism evidence="4">
    <name type="scientific">Phytoplasma mali (strain AT)</name>
    <dbReference type="NCBI Taxonomy" id="482235"/>
    <lineage>
        <taxon>Bacteria</taxon>
        <taxon>Bacillati</taxon>
        <taxon>Mycoplasmatota</taxon>
        <taxon>Mollicutes</taxon>
        <taxon>Acholeplasmatales</taxon>
        <taxon>Acholeplasmataceae</taxon>
        <taxon>Candidatus Phytoplasma</taxon>
        <taxon>16SrX (Apple proliferation group)</taxon>
    </lineage>
</organism>
<keyword evidence="2" id="KW-0472">Membrane</keyword>
<dbReference type="KEGG" id="pml:ATP_00103"/>
<feature type="coiled-coil region" evidence="1">
    <location>
        <begin position="279"/>
        <end position="327"/>
    </location>
</feature>
<name>B3R0C6_PHYMT</name>
<dbReference type="EMBL" id="CU469464">
    <property type="protein sequence ID" value="CAP18290.1"/>
    <property type="molecule type" value="Genomic_DNA"/>
</dbReference>
<keyword evidence="4" id="KW-1185">Reference proteome</keyword>
<evidence type="ECO:0000256" key="1">
    <source>
        <dbReference type="SAM" id="Coils"/>
    </source>
</evidence>
<evidence type="ECO:0000256" key="2">
    <source>
        <dbReference type="SAM" id="Phobius"/>
    </source>
</evidence>